<evidence type="ECO:0000313" key="2">
    <source>
        <dbReference type="EMBL" id="QKG70580.1"/>
    </source>
</evidence>
<organism evidence="2 3">
    <name type="scientific">Erythrobacter mangrovi</name>
    <dbReference type="NCBI Taxonomy" id="2739433"/>
    <lineage>
        <taxon>Bacteria</taxon>
        <taxon>Pseudomonadati</taxon>
        <taxon>Pseudomonadota</taxon>
        <taxon>Alphaproteobacteria</taxon>
        <taxon>Sphingomonadales</taxon>
        <taxon>Erythrobacteraceae</taxon>
        <taxon>Erythrobacter/Porphyrobacter group</taxon>
        <taxon>Erythrobacter</taxon>
    </lineage>
</organism>
<evidence type="ECO:0000313" key="3">
    <source>
        <dbReference type="Proteomes" id="UP000504693"/>
    </source>
</evidence>
<dbReference type="KEGG" id="emv:HQR01_03910"/>
<feature type="transmembrane region" description="Helical" evidence="1">
    <location>
        <begin position="100"/>
        <end position="119"/>
    </location>
</feature>
<keyword evidence="1" id="KW-0812">Transmembrane</keyword>
<gene>
    <name evidence="2" type="ORF">HQR01_03910</name>
</gene>
<protein>
    <recommendedName>
        <fullName evidence="4">DUF4345 domain-containing protein</fullName>
    </recommendedName>
</protein>
<feature type="transmembrane region" description="Helical" evidence="1">
    <location>
        <begin position="73"/>
        <end position="94"/>
    </location>
</feature>
<evidence type="ECO:0000256" key="1">
    <source>
        <dbReference type="SAM" id="Phobius"/>
    </source>
</evidence>
<sequence>MQGILSTLLFLAAILNIVLGTGFLVNPENAGADFGLAVTGLHGSSTLRGDMTSFFYVSAAFMALGARRRSATLLAPALALYSVTFVGRAINLVLQGPYEGWYVTMGVEALLVGLMLAAIRSWRSAPSSI</sequence>
<evidence type="ECO:0008006" key="4">
    <source>
        <dbReference type="Google" id="ProtNLM"/>
    </source>
</evidence>
<keyword evidence="1" id="KW-0472">Membrane</keyword>
<reference evidence="2 3" key="1">
    <citation type="submission" date="2020-05" db="EMBL/GenBank/DDBJ databases">
        <title>Erythrobacter mangrovi sp. nov., isolated from rhizosphere soil of mangrove plant (Kandelia candel).</title>
        <authorList>
            <person name="Ye Y.H."/>
        </authorList>
    </citation>
    <scope>NUCLEOTIDE SEQUENCE [LARGE SCALE GENOMIC DNA]</scope>
    <source>
        <strain evidence="2 3">EB310</strain>
    </source>
</reference>
<dbReference type="Proteomes" id="UP000504693">
    <property type="component" value="Chromosome"/>
</dbReference>
<dbReference type="EMBL" id="CP053921">
    <property type="protein sequence ID" value="QKG70580.1"/>
    <property type="molecule type" value="Genomic_DNA"/>
</dbReference>
<feature type="transmembrane region" description="Helical" evidence="1">
    <location>
        <begin position="51"/>
        <end position="66"/>
    </location>
</feature>
<dbReference type="AlphaFoldDB" id="A0A7D3XAG8"/>
<proteinExistence type="predicted"/>
<name>A0A7D3XAG8_9SPHN</name>
<keyword evidence="1" id="KW-1133">Transmembrane helix</keyword>
<dbReference type="RefSeq" id="WP_173212740.1">
    <property type="nucleotide sequence ID" value="NZ_CP053921.1"/>
</dbReference>
<keyword evidence="3" id="KW-1185">Reference proteome</keyword>
<accession>A0A7D3XAG8</accession>